<dbReference type="InterPro" id="IPR000182">
    <property type="entry name" value="GNAT_dom"/>
</dbReference>
<dbReference type="EMBL" id="LYBM01000007">
    <property type="protein sequence ID" value="ODA34527.1"/>
    <property type="molecule type" value="Genomic_DNA"/>
</dbReference>
<keyword evidence="3" id="KW-1185">Reference proteome</keyword>
<dbReference type="Pfam" id="PF00583">
    <property type="entry name" value="Acetyltransf_1"/>
    <property type="match status" value="1"/>
</dbReference>
<proteinExistence type="predicted"/>
<dbReference type="Proteomes" id="UP000094936">
    <property type="component" value="Unassembled WGS sequence"/>
</dbReference>
<evidence type="ECO:0000313" key="3">
    <source>
        <dbReference type="Proteomes" id="UP000094936"/>
    </source>
</evidence>
<sequence length="140" mass="16224">MNIDFVFAPSEAQISHIYQGLLAFNEPHFFEIHERSIGCFISNEKNEMLGGLTGRLMSKCLHINYLWLPDMLRGKGIGRELILTVESEAKHLNIHNIYLDTYSFQAPGFYERLGFREVGRYTDFPKQGVDKIFYQKSLLS</sequence>
<evidence type="ECO:0000259" key="1">
    <source>
        <dbReference type="PROSITE" id="PS51186"/>
    </source>
</evidence>
<reference evidence="2 3" key="1">
    <citation type="submission" date="2016-05" db="EMBL/GenBank/DDBJ databases">
        <title>Genomic Taxonomy of the Vibrionaceae.</title>
        <authorList>
            <person name="Gomez-Gil B."/>
            <person name="Enciso-Ibarra J."/>
        </authorList>
    </citation>
    <scope>NUCLEOTIDE SEQUENCE [LARGE SCALE GENOMIC DNA]</scope>
    <source>
        <strain evidence="2 3">CAIM 1920</strain>
    </source>
</reference>
<organism evidence="2 3">
    <name type="scientific">Veronia pacifica</name>
    <dbReference type="NCBI Taxonomy" id="1080227"/>
    <lineage>
        <taxon>Bacteria</taxon>
        <taxon>Pseudomonadati</taxon>
        <taxon>Pseudomonadota</taxon>
        <taxon>Gammaproteobacteria</taxon>
        <taxon>Vibrionales</taxon>
        <taxon>Vibrionaceae</taxon>
        <taxon>Veronia</taxon>
    </lineage>
</organism>
<dbReference type="CDD" id="cd04301">
    <property type="entry name" value="NAT_SF"/>
    <property type="match status" value="1"/>
</dbReference>
<comment type="caution">
    <text evidence="2">The sequence shown here is derived from an EMBL/GenBank/DDBJ whole genome shotgun (WGS) entry which is preliminary data.</text>
</comment>
<dbReference type="OrthoDB" id="9787920at2"/>
<feature type="domain" description="N-acetyltransferase" evidence="1">
    <location>
        <begin position="1"/>
        <end position="139"/>
    </location>
</feature>
<keyword evidence="2" id="KW-0808">Transferase</keyword>
<protein>
    <submittedName>
        <fullName evidence="2">Histone acetyltransferase</fullName>
    </submittedName>
</protein>
<gene>
    <name evidence="2" type="ORF">A8L45_06040</name>
</gene>
<dbReference type="SUPFAM" id="SSF55729">
    <property type="entry name" value="Acyl-CoA N-acyltransferases (Nat)"/>
    <property type="match status" value="1"/>
</dbReference>
<accession>A0A1C3EMQ5</accession>
<dbReference type="RefSeq" id="WP_068900246.1">
    <property type="nucleotide sequence ID" value="NZ_JBHUIF010000015.1"/>
</dbReference>
<dbReference type="PROSITE" id="PS51186">
    <property type="entry name" value="GNAT"/>
    <property type="match status" value="1"/>
</dbReference>
<dbReference type="AlphaFoldDB" id="A0A1C3EMQ5"/>
<evidence type="ECO:0000313" key="2">
    <source>
        <dbReference type="EMBL" id="ODA34527.1"/>
    </source>
</evidence>
<dbReference type="Gene3D" id="3.40.630.30">
    <property type="match status" value="1"/>
</dbReference>
<dbReference type="STRING" id="1080227.A8L45_06040"/>
<dbReference type="GO" id="GO:0016747">
    <property type="term" value="F:acyltransferase activity, transferring groups other than amino-acyl groups"/>
    <property type="evidence" value="ECO:0007669"/>
    <property type="project" value="InterPro"/>
</dbReference>
<name>A0A1C3EMQ5_9GAMM</name>
<dbReference type="InterPro" id="IPR016181">
    <property type="entry name" value="Acyl_CoA_acyltransferase"/>
</dbReference>